<dbReference type="EMBL" id="JANSLM010000018">
    <property type="protein sequence ID" value="MDT8842686.1"/>
    <property type="molecule type" value="Genomic_DNA"/>
</dbReference>
<evidence type="ECO:0000313" key="4">
    <source>
        <dbReference type="Proteomes" id="UP001246473"/>
    </source>
</evidence>
<dbReference type="KEGG" id="bfn:OI25_7265"/>
<sequence>MPVAYVSKEIARTLRAGRLLTDCRLSRVSNGWQVTLILIGGDVMVLRSADTDGSGPDETVFATSDSALFALAGIGFDLCRKGLGCWRPDPVIAEREHVRMRAIFAWGIRQLRRYAECLGVGVASNEGGSVPFIITAMTTCEA</sequence>
<dbReference type="AlphaFoldDB" id="A0AAP5QEF5"/>
<evidence type="ECO:0000313" key="1">
    <source>
        <dbReference type="EMBL" id="AJZ56980.1"/>
    </source>
</evidence>
<accession>A0AAP5QEF5</accession>
<evidence type="ECO:0000313" key="3">
    <source>
        <dbReference type="Proteomes" id="UP000032614"/>
    </source>
</evidence>
<protein>
    <submittedName>
        <fullName evidence="2">Uncharacterized protein</fullName>
    </submittedName>
</protein>
<dbReference type="EMBL" id="CP010025">
    <property type="protein sequence ID" value="AJZ56980.1"/>
    <property type="molecule type" value="Genomic_DNA"/>
</dbReference>
<dbReference type="Proteomes" id="UP000032614">
    <property type="component" value="Chromosome 3"/>
</dbReference>
<name>A0AAP5QEF5_9BURK</name>
<reference evidence="2" key="2">
    <citation type="submission" date="2022-08" db="EMBL/GenBank/DDBJ databases">
        <authorList>
            <person name="Kim S.-J."/>
        </authorList>
    </citation>
    <scope>NUCLEOTIDE SEQUENCE</scope>
    <source>
        <strain evidence="2">KJ</strain>
    </source>
</reference>
<dbReference type="RefSeq" id="WP_046564716.1">
    <property type="nucleotide sequence ID" value="NZ_CP010025.1"/>
</dbReference>
<organism evidence="2 4">
    <name type="scientific">Paraburkholderia fungorum</name>
    <dbReference type="NCBI Taxonomy" id="134537"/>
    <lineage>
        <taxon>Bacteria</taxon>
        <taxon>Pseudomonadati</taxon>
        <taxon>Pseudomonadota</taxon>
        <taxon>Betaproteobacteria</taxon>
        <taxon>Burkholderiales</taxon>
        <taxon>Burkholderiaceae</taxon>
        <taxon>Paraburkholderia</taxon>
    </lineage>
</organism>
<gene>
    <name evidence="1" type="ORF">OI25_7265</name>
    <name evidence="2" type="ORF">ParKJ_35190</name>
</gene>
<reference evidence="1 3" key="1">
    <citation type="journal article" date="2015" name="Genome Announc.">
        <title>Complete genome sequences for 59 burkholderia isolates, both pathogenic and near neighbor.</title>
        <authorList>
            <person name="Johnson S.L."/>
            <person name="Bishop-Lilly K.A."/>
            <person name="Ladner J.T."/>
            <person name="Daligault H.E."/>
            <person name="Davenport K.W."/>
            <person name="Jaissle J."/>
            <person name="Frey K.G."/>
            <person name="Koroleva G.I."/>
            <person name="Bruce D.C."/>
            <person name="Coyne S.R."/>
            <person name="Broomall S.M."/>
            <person name="Li P.E."/>
            <person name="Teshima H."/>
            <person name="Gibbons H.S."/>
            <person name="Palacios G.F."/>
            <person name="Rosenzweig C.N."/>
            <person name="Redden C.L."/>
            <person name="Xu Y."/>
            <person name="Minogue T.D."/>
            <person name="Chain P.S."/>
        </authorList>
    </citation>
    <scope>NUCLEOTIDE SEQUENCE [LARGE SCALE GENOMIC DNA]</scope>
    <source>
        <strain evidence="1 3">ATCC BAA-463</strain>
    </source>
</reference>
<dbReference type="GeneID" id="66513595"/>
<evidence type="ECO:0000313" key="2">
    <source>
        <dbReference type="EMBL" id="MDT8842686.1"/>
    </source>
</evidence>
<proteinExistence type="predicted"/>
<dbReference type="Proteomes" id="UP001246473">
    <property type="component" value="Unassembled WGS sequence"/>
</dbReference>